<dbReference type="Proteomes" id="UP000056905">
    <property type="component" value="Chromosome"/>
</dbReference>
<keyword evidence="2" id="KW-0067">ATP-binding</keyword>
<dbReference type="InterPro" id="IPR016188">
    <property type="entry name" value="PurM-like_N"/>
</dbReference>
<comment type="catalytic activity">
    <reaction evidence="2">
        <text>thiamine phosphate + ATP = thiamine diphosphate + ADP</text>
        <dbReference type="Rhea" id="RHEA:15913"/>
        <dbReference type="ChEBI" id="CHEBI:30616"/>
        <dbReference type="ChEBI" id="CHEBI:37575"/>
        <dbReference type="ChEBI" id="CHEBI:58937"/>
        <dbReference type="ChEBI" id="CHEBI:456216"/>
        <dbReference type="EC" id="2.7.4.16"/>
    </reaction>
</comment>
<feature type="domain" description="PurM-like C-terminal" evidence="5">
    <location>
        <begin position="182"/>
        <end position="333"/>
    </location>
</feature>
<dbReference type="KEGG" id="chq:AQ619_09950"/>
<keyword evidence="2" id="KW-0808">Transferase</keyword>
<comment type="miscellaneous">
    <text evidence="2">Reaction mechanism of ThiL seems to utilize a direct, inline transfer of the gamma-phosphate of ATP to TMP rather than a phosphorylated enzyme intermediate.</text>
</comment>
<comment type="pathway">
    <text evidence="2">Cofactor biosynthesis; thiamine diphosphate biosynthesis; thiamine diphosphate from thiamine phosphate: step 1/1.</text>
</comment>
<dbReference type="SUPFAM" id="SSF55326">
    <property type="entry name" value="PurM N-terminal domain-like"/>
    <property type="match status" value="1"/>
</dbReference>
<organism evidence="6 7">
    <name type="scientific">Caulobacter henricii</name>
    <dbReference type="NCBI Taxonomy" id="69395"/>
    <lineage>
        <taxon>Bacteria</taxon>
        <taxon>Pseudomonadati</taxon>
        <taxon>Pseudomonadota</taxon>
        <taxon>Alphaproteobacteria</taxon>
        <taxon>Caulobacterales</taxon>
        <taxon>Caulobacteraceae</taxon>
        <taxon>Caulobacter</taxon>
    </lineage>
</organism>
<comment type="function">
    <text evidence="2">Catalyzes the ATP-dependent phosphorylation of thiamine-monophosphate (TMP) to form thiamine-pyrophosphate (TPP), the active form of vitamin B1.</text>
</comment>
<keyword evidence="2" id="KW-0547">Nucleotide-binding</keyword>
<feature type="binding site" evidence="2">
    <location>
        <position position="104"/>
    </location>
    <ligand>
        <name>Mg(2+)</name>
        <dbReference type="ChEBI" id="CHEBI:18420"/>
        <label>2</label>
    </ligand>
</feature>
<feature type="region of interest" description="Disordered" evidence="3">
    <location>
        <begin position="1"/>
        <end position="33"/>
    </location>
</feature>
<dbReference type="OrthoDB" id="9802811at2"/>
<evidence type="ECO:0000256" key="2">
    <source>
        <dbReference type="HAMAP-Rule" id="MF_02128"/>
    </source>
</evidence>
<dbReference type="InterPro" id="IPR036921">
    <property type="entry name" value="PurM-like_N_sf"/>
</dbReference>
<dbReference type="GO" id="GO:0000287">
    <property type="term" value="F:magnesium ion binding"/>
    <property type="evidence" value="ECO:0007669"/>
    <property type="project" value="UniProtKB-UniRule"/>
</dbReference>
<evidence type="ECO:0000313" key="6">
    <source>
        <dbReference type="EMBL" id="ALL13639.1"/>
    </source>
</evidence>
<comment type="caution">
    <text evidence="2">Lacks conserved residue(s) required for the propagation of feature annotation.</text>
</comment>
<dbReference type="PANTHER" id="PTHR30270">
    <property type="entry name" value="THIAMINE-MONOPHOSPHATE KINASE"/>
    <property type="match status" value="1"/>
</dbReference>
<dbReference type="AlphaFoldDB" id="A0A0P0P054"/>
<feature type="binding site" evidence="2">
    <location>
        <position position="59"/>
    </location>
    <ligand>
        <name>Mg(2+)</name>
        <dbReference type="ChEBI" id="CHEBI:18420"/>
        <label>3</label>
    </ligand>
</feature>
<feature type="domain" description="PurM-like N-terminal" evidence="4">
    <location>
        <begin position="58"/>
        <end position="170"/>
    </location>
</feature>
<evidence type="ECO:0000313" key="7">
    <source>
        <dbReference type="Proteomes" id="UP000056905"/>
    </source>
</evidence>
<feature type="binding site" evidence="2">
    <location>
        <position position="104"/>
    </location>
    <ligand>
        <name>Mg(2+)</name>
        <dbReference type="ChEBI" id="CHEBI:18420"/>
        <label>4</label>
    </ligand>
</feature>
<feature type="binding site" evidence="2">
    <location>
        <position position="178"/>
    </location>
    <ligand>
        <name>ATP</name>
        <dbReference type="ChEBI" id="CHEBI:30616"/>
    </ligand>
</feature>
<feature type="binding site" evidence="2">
    <location>
        <position position="76"/>
    </location>
    <ligand>
        <name>Mg(2+)</name>
        <dbReference type="ChEBI" id="CHEBI:18420"/>
        <label>2</label>
    </ligand>
</feature>
<feature type="binding site" evidence="2">
    <location>
        <position position="295"/>
    </location>
    <ligand>
        <name>substrate</name>
    </ligand>
</feature>
<reference evidence="6 7" key="1">
    <citation type="submission" date="2015-10" db="EMBL/GenBank/DDBJ databases">
        <title>Conservation of the essential genome among Caulobacter and Brevundimonas species.</title>
        <authorList>
            <person name="Scott D."/>
            <person name="Ely B."/>
        </authorList>
    </citation>
    <scope>NUCLEOTIDE SEQUENCE [LARGE SCALE GENOMIC DNA]</scope>
    <source>
        <strain evidence="6 7">CB4</strain>
    </source>
</reference>
<feature type="binding site" evidence="2">
    <location>
        <begin position="151"/>
        <end position="152"/>
    </location>
    <ligand>
        <name>ATP</name>
        <dbReference type="ChEBI" id="CHEBI:30616"/>
    </ligand>
</feature>
<dbReference type="GO" id="GO:0009229">
    <property type="term" value="P:thiamine diphosphate biosynthetic process"/>
    <property type="evidence" value="ECO:0007669"/>
    <property type="project" value="UniProtKB-UniRule"/>
</dbReference>
<dbReference type="InterPro" id="IPR036676">
    <property type="entry name" value="PurM-like_C_sf"/>
</dbReference>
<keyword evidence="1 2" id="KW-0784">Thiamine biosynthesis</keyword>
<keyword evidence="7" id="KW-1185">Reference proteome</keyword>
<feature type="binding site" evidence="2">
    <location>
        <position position="104"/>
    </location>
    <ligand>
        <name>Mg(2+)</name>
        <dbReference type="ChEBI" id="CHEBI:18420"/>
        <label>3</label>
    </ligand>
</feature>
<dbReference type="Gene3D" id="3.30.1330.10">
    <property type="entry name" value="PurM-like, N-terminal domain"/>
    <property type="match status" value="1"/>
</dbReference>
<feature type="binding site" evidence="2">
    <location>
        <position position="243"/>
    </location>
    <ligand>
        <name>Mg(2+)</name>
        <dbReference type="ChEBI" id="CHEBI:18420"/>
        <label>5</label>
    </ligand>
</feature>
<dbReference type="GO" id="GO:0009228">
    <property type="term" value="P:thiamine biosynthetic process"/>
    <property type="evidence" value="ECO:0007669"/>
    <property type="project" value="UniProtKB-KW"/>
</dbReference>
<dbReference type="Gene3D" id="3.90.650.10">
    <property type="entry name" value="PurM-like C-terminal domain"/>
    <property type="match status" value="1"/>
</dbReference>
<feature type="binding site" evidence="2">
    <location>
        <position position="76"/>
    </location>
    <ligand>
        <name>Mg(2+)</name>
        <dbReference type="ChEBI" id="CHEBI:18420"/>
        <label>1</label>
    </ligand>
</feature>
<dbReference type="EMBL" id="CP013002">
    <property type="protein sequence ID" value="ALL13639.1"/>
    <property type="molecule type" value="Genomic_DNA"/>
</dbReference>
<dbReference type="HAMAP" id="MF_02128">
    <property type="entry name" value="TMP_kinase"/>
    <property type="match status" value="1"/>
</dbReference>
<sequence>MAHSTRSPAMHEPEADDDWFADDGPSEPAAEPANEFDHIARLLRPLTRGDPVALDLLDDAAVLPSRLDHDLVITKDAMAGGVHFLTGEALDLVAKRLLRTNLSDLAAKAAEPYGYFLSIGWPSGTTVEDREVFARGLAEDGALYDISLLGGDTFSTSGPLVVSATFLGWVPAGDAVLRRGARVGDRLMVSGTIGDGWLGLLAHWGEVEDPDGSLVSSYRLPPPRLSVRDALRAYARAAADVSDGLLADAAHVAKASGLRVMVDLDRLPLSPGARNWLNAQPEAGEARMSLASGGDDYEIVCAVDPGDVAAFQAAAMAAGVPVRDIGEFVEGEGVCALFKGKDITPERLGWLHG</sequence>
<dbReference type="SUPFAM" id="SSF56042">
    <property type="entry name" value="PurM C-terminal domain-like"/>
    <property type="match status" value="1"/>
</dbReference>
<keyword evidence="2 6" id="KW-0418">Kinase</keyword>
<feature type="compositionally biased region" description="Acidic residues" evidence="3">
    <location>
        <begin position="14"/>
        <end position="25"/>
    </location>
</feature>
<dbReference type="UniPathway" id="UPA00060">
    <property type="reaction ID" value="UER00142"/>
</dbReference>
<dbReference type="Pfam" id="PF02769">
    <property type="entry name" value="AIRS_C"/>
    <property type="match status" value="1"/>
</dbReference>
<keyword evidence="2" id="KW-0460">Magnesium</keyword>
<feature type="binding site" evidence="2">
    <location>
        <position position="83"/>
    </location>
    <ligand>
        <name>substrate</name>
    </ligand>
</feature>
<feature type="binding site" evidence="2">
    <location>
        <position position="350"/>
    </location>
    <ligand>
        <name>substrate</name>
    </ligand>
</feature>
<gene>
    <name evidence="2" type="primary">thiL</name>
    <name evidence="6" type="ORF">AQ619_09950</name>
</gene>
<dbReference type="GO" id="GO:0005524">
    <property type="term" value="F:ATP binding"/>
    <property type="evidence" value="ECO:0007669"/>
    <property type="project" value="UniProtKB-UniRule"/>
</dbReference>
<keyword evidence="2" id="KW-0479">Metal-binding</keyword>
<dbReference type="EC" id="2.7.4.16" evidence="2"/>
<dbReference type="PIRSF" id="PIRSF005303">
    <property type="entry name" value="Thiam_monoph_kin"/>
    <property type="match status" value="1"/>
</dbReference>
<feature type="binding site" evidence="2">
    <location>
        <position position="152"/>
    </location>
    <ligand>
        <name>Mg(2+)</name>
        <dbReference type="ChEBI" id="CHEBI:18420"/>
        <label>1</label>
    </ligand>
</feature>
<dbReference type="PANTHER" id="PTHR30270:SF0">
    <property type="entry name" value="THIAMINE-MONOPHOSPHATE KINASE"/>
    <property type="match status" value="1"/>
</dbReference>
<evidence type="ECO:0000256" key="3">
    <source>
        <dbReference type="SAM" id="MobiDB-lite"/>
    </source>
</evidence>
<dbReference type="GO" id="GO:0009030">
    <property type="term" value="F:thiamine-phosphate kinase activity"/>
    <property type="evidence" value="ECO:0007669"/>
    <property type="project" value="UniProtKB-UniRule"/>
</dbReference>
<evidence type="ECO:0000259" key="4">
    <source>
        <dbReference type="Pfam" id="PF00586"/>
    </source>
</evidence>
<evidence type="ECO:0000256" key="1">
    <source>
        <dbReference type="ARBA" id="ARBA00022977"/>
    </source>
</evidence>
<comment type="similarity">
    <text evidence="2">Belongs to the thiamine-monophosphate kinase family.</text>
</comment>
<accession>A0A0P0P054</accession>
<name>A0A0P0P054_9CAUL</name>
<dbReference type="NCBIfam" id="TIGR01379">
    <property type="entry name" value="thiL"/>
    <property type="match status" value="1"/>
</dbReference>
<dbReference type="InterPro" id="IPR006283">
    <property type="entry name" value="ThiL-like"/>
</dbReference>
<evidence type="ECO:0000259" key="5">
    <source>
        <dbReference type="Pfam" id="PF02769"/>
    </source>
</evidence>
<dbReference type="CDD" id="cd02194">
    <property type="entry name" value="ThiL"/>
    <property type="match status" value="1"/>
</dbReference>
<dbReference type="STRING" id="69395.AQ619_09950"/>
<dbReference type="InterPro" id="IPR010918">
    <property type="entry name" value="PurM-like_C_dom"/>
</dbReference>
<feature type="binding site" evidence="2">
    <location>
        <position position="242"/>
    </location>
    <ligand>
        <name>ATP</name>
        <dbReference type="ChEBI" id="CHEBI:30616"/>
    </ligand>
</feature>
<feature type="binding site" evidence="2">
    <location>
        <position position="74"/>
    </location>
    <ligand>
        <name>Mg(2+)</name>
        <dbReference type="ChEBI" id="CHEBI:18420"/>
        <label>4</label>
    </ligand>
</feature>
<feature type="binding site" evidence="2">
    <location>
        <position position="240"/>
    </location>
    <ligand>
        <name>Mg(2+)</name>
        <dbReference type="ChEBI" id="CHEBI:18420"/>
        <label>3</label>
    </ligand>
</feature>
<feature type="binding site" evidence="2">
    <location>
        <position position="59"/>
    </location>
    <ligand>
        <name>Mg(2+)</name>
        <dbReference type="ChEBI" id="CHEBI:18420"/>
        <label>4</label>
    </ligand>
</feature>
<proteinExistence type="inferred from homology"/>
<dbReference type="Pfam" id="PF00586">
    <property type="entry name" value="AIRS"/>
    <property type="match status" value="1"/>
</dbReference>
<dbReference type="RefSeq" id="WP_062146849.1">
    <property type="nucleotide sequence ID" value="NZ_CP013002.1"/>
</dbReference>
<protein>
    <recommendedName>
        <fullName evidence="2">Thiamine-monophosphate kinase</fullName>
        <shortName evidence="2">TMP kinase</shortName>
        <shortName evidence="2">Thiamine-phosphate kinase</shortName>
        <ecNumber evidence="2">2.7.4.16</ecNumber>
    </recommendedName>
</protein>